<dbReference type="InterPro" id="IPR029063">
    <property type="entry name" value="SAM-dependent_MTases_sf"/>
</dbReference>
<keyword evidence="3" id="KW-0949">S-adenosyl-L-methionine</keyword>
<name>A0ABM8G1D2_9CELL</name>
<dbReference type="EMBL" id="AP027729">
    <property type="protein sequence ID" value="BDZ41834.1"/>
    <property type="molecule type" value="Genomic_DNA"/>
</dbReference>
<keyword evidence="2" id="KW-0808">Transferase</keyword>
<dbReference type="Pfam" id="PF13649">
    <property type="entry name" value="Methyltransf_25"/>
    <property type="match status" value="1"/>
</dbReference>
<feature type="region of interest" description="Disordered" evidence="4">
    <location>
        <begin position="213"/>
        <end position="238"/>
    </location>
</feature>
<sequence>MTPDVGHQAHETTGATTDATAHHDIPGGGSPFDRPRWDQAFWDERYAEQARIWSGEPNAALVREVAALSPGRALDLGCGEGGDVIWLARRGWSVTGVDISQVALDRAATHAAEAGVEVRLERHTLGETFPAGAFDLVSAQFFYVDEDSDRDAVLRRAAASVVPGGVLLVVGHGPFPDWLENPPDIDMPTAAEALAGLALPEDAWETLRCLDHEDEVSPGPDGEPRTRLNNTLMLRRRP</sequence>
<dbReference type="InterPro" id="IPR041698">
    <property type="entry name" value="Methyltransf_25"/>
</dbReference>
<gene>
    <name evidence="6" type="ORF">GCM10025865_11330</name>
</gene>
<dbReference type="Proteomes" id="UP001321475">
    <property type="component" value="Chromosome"/>
</dbReference>
<dbReference type="PANTHER" id="PTHR43464:SF19">
    <property type="entry name" value="UBIQUINONE BIOSYNTHESIS O-METHYLTRANSFERASE, MITOCHONDRIAL"/>
    <property type="match status" value="1"/>
</dbReference>
<dbReference type="GO" id="GO:0008168">
    <property type="term" value="F:methyltransferase activity"/>
    <property type="evidence" value="ECO:0007669"/>
    <property type="project" value="UniProtKB-KW"/>
</dbReference>
<feature type="compositionally biased region" description="Low complexity" evidence="4">
    <location>
        <begin position="227"/>
        <end position="238"/>
    </location>
</feature>
<evidence type="ECO:0000256" key="1">
    <source>
        <dbReference type="ARBA" id="ARBA00022603"/>
    </source>
</evidence>
<evidence type="ECO:0000259" key="5">
    <source>
        <dbReference type="Pfam" id="PF13649"/>
    </source>
</evidence>
<organism evidence="6 7">
    <name type="scientific">Paraoerskovia sediminicola</name>
    <dbReference type="NCBI Taxonomy" id="1138587"/>
    <lineage>
        <taxon>Bacteria</taxon>
        <taxon>Bacillati</taxon>
        <taxon>Actinomycetota</taxon>
        <taxon>Actinomycetes</taxon>
        <taxon>Micrococcales</taxon>
        <taxon>Cellulomonadaceae</taxon>
        <taxon>Paraoerskovia</taxon>
    </lineage>
</organism>
<reference evidence="7" key="1">
    <citation type="journal article" date="2019" name="Int. J. Syst. Evol. Microbiol.">
        <title>The Global Catalogue of Microorganisms (GCM) 10K type strain sequencing project: providing services to taxonomists for standard genome sequencing and annotation.</title>
        <authorList>
            <consortium name="The Broad Institute Genomics Platform"/>
            <consortium name="The Broad Institute Genome Sequencing Center for Infectious Disease"/>
            <person name="Wu L."/>
            <person name="Ma J."/>
        </authorList>
    </citation>
    <scope>NUCLEOTIDE SEQUENCE [LARGE SCALE GENOMIC DNA]</scope>
    <source>
        <strain evidence="7">NBRC 108565</strain>
    </source>
</reference>
<keyword evidence="7" id="KW-1185">Reference proteome</keyword>
<feature type="region of interest" description="Disordered" evidence="4">
    <location>
        <begin position="1"/>
        <end position="34"/>
    </location>
</feature>
<evidence type="ECO:0000256" key="2">
    <source>
        <dbReference type="ARBA" id="ARBA00022679"/>
    </source>
</evidence>
<dbReference type="SUPFAM" id="SSF53335">
    <property type="entry name" value="S-adenosyl-L-methionine-dependent methyltransferases"/>
    <property type="match status" value="1"/>
</dbReference>
<dbReference type="CDD" id="cd02440">
    <property type="entry name" value="AdoMet_MTases"/>
    <property type="match status" value="1"/>
</dbReference>
<dbReference type="Gene3D" id="3.40.50.150">
    <property type="entry name" value="Vaccinia Virus protein VP39"/>
    <property type="match status" value="1"/>
</dbReference>
<evidence type="ECO:0000313" key="7">
    <source>
        <dbReference type="Proteomes" id="UP001321475"/>
    </source>
</evidence>
<evidence type="ECO:0000313" key="6">
    <source>
        <dbReference type="EMBL" id="BDZ41834.1"/>
    </source>
</evidence>
<keyword evidence="1 6" id="KW-0489">Methyltransferase</keyword>
<feature type="domain" description="Methyltransferase" evidence="5">
    <location>
        <begin position="74"/>
        <end position="165"/>
    </location>
</feature>
<evidence type="ECO:0000256" key="3">
    <source>
        <dbReference type="ARBA" id="ARBA00022691"/>
    </source>
</evidence>
<evidence type="ECO:0000256" key="4">
    <source>
        <dbReference type="SAM" id="MobiDB-lite"/>
    </source>
</evidence>
<proteinExistence type="predicted"/>
<dbReference type="PANTHER" id="PTHR43464">
    <property type="entry name" value="METHYLTRANSFERASE"/>
    <property type="match status" value="1"/>
</dbReference>
<dbReference type="RefSeq" id="WP_286218913.1">
    <property type="nucleotide sequence ID" value="NZ_AP027729.1"/>
</dbReference>
<dbReference type="GO" id="GO:0032259">
    <property type="term" value="P:methylation"/>
    <property type="evidence" value="ECO:0007669"/>
    <property type="project" value="UniProtKB-KW"/>
</dbReference>
<accession>A0ABM8G1D2</accession>
<protein>
    <submittedName>
        <fullName evidence="6">Methyltransferase</fullName>
    </submittedName>
</protein>